<dbReference type="EMBL" id="GBXM01063785">
    <property type="protein sequence ID" value="JAH44792.1"/>
    <property type="molecule type" value="Transcribed_RNA"/>
</dbReference>
<reference evidence="1" key="2">
    <citation type="journal article" date="2015" name="Fish Shellfish Immunol.">
        <title>Early steps in the European eel (Anguilla anguilla)-Vibrio vulnificus interaction in the gills: Role of the RtxA13 toxin.</title>
        <authorList>
            <person name="Callol A."/>
            <person name="Pajuelo D."/>
            <person name="Ebbesson L."/>
            <person name="Teles M."/>
            <person name="MacKenzie S."/>
            <person name="Amaro C."/>
        </authorList>
    </citation>
    <scope>NUCLEOTIDE SEQUENCE</scope>
</reference>
<proteinExistence type="predicted"/>
<evidence type="ECO:0000313" key="1">
    <source>
        <dbReference type="EMBL" id="JAH44792.1"/>
    </source>
</evidence>
<organism evidence="1">
    <name type="scientific">Anguilla anguilla</name>
    <name type="common">European freshwater eel</name>
    <name type="synonym">Muraena anguilla</name>
    <dbReference type="NCBI Taxonomy" id="7936"/>
    <lineage>
        <taxon>Eukaryota</taxon>
        <taxon>Metazoa</taxon>
        <taxon>Chordata</taxon>
        <taxon>Craniata</taxon>
        <taxon>Vertebrata</taxon>
        <taxon>Euteleostomi</taxon>
        <taxon>Actinopterygii</taxon>
        <taxon>Neopterygii</taxon>
        <taxon>Teleostei</taxon>
        <taxon>Anguilliformes</taxon>
        <taxon>Anguillidae</taxon>
        <taxon>Anguilla</taxon>
    </lineage>
</organism>
<dbReference type="AlphaFoldDB" id="A0A0E9SU83"/>
<accession>A0A0E9SU83</accession>
<protein>
    <submittedName>
        <fullName evidence="1">Uncharacterized protein</fullName>
    </submittedName>
</protein>
<sequence length="34" mass="4082">MGFIYSYYMDLHTSALFLMSNQIDTHHTYTDAHR</sequence>
<reference evidence="1" key="1">
    <citation type="submission" date="2014-11" db="EMBL/GenBank/DDBJ databases">
        <authorList>
            <person name="Amaro Gonzalez C."/>
        </authorList>
    </citation>
    <scope>NUCLEOTIDE SEQUENCE</scope>
</reference>
<name>A0A0E9SU83_ANGAN</name>